<dbReference type="Gene3D" id="3.90.80.10">
    <property type="entry name" value="Inorganic pyrophosphatase"/>
    <property type="match status" value="1"/>
</dbReference>
<gene>
    <name evidence="8" type="primary">TBLA0C03680</name>
    <name evidence="8" type="ORF">TBLA_0C03680</name>
</gene>
<evidence type="ECO:0000256" key="2">
    <source>
        <dbReference type="ARBA" id="ARBA00006220"/>
    </source>
</evidence>
<dbReference type="Proteomes" id="UP000002866">
    <property type="component" value="Chromosome 3"/>
</dbReference>
<dbReference type="SUPFAM" id="SSF50324">
    <property type="entry name" value="Inorganic pyrophosphatase"/>
    <property type="match status" value="1"/>
</dbReference>
<comment type="similarity">
    <text evidence="2">Belongs to the PPase family.</text>
</comment>
<keyword evidence="4" id="KW-0479">Metal-binding</keyword>
<evidence type="ECO:0000256" key="1">
    <source>
        <dbReference type="ARBA" id="ARBA00001946"/>
    </source>
</evidence>
<dbReference type="eggNOG" id="KOG1626">
    <property type="taxonomic scope" value="Eukaryota"/>
</dbReference>
<name>I2H1B9_HENB6</name>
<dbReference type="KEGG" id="tbl:TBLA_0C03680"/>
<dbReference type="PROSITE" id="PS00387">
    <property type="entry name" value="PPASE"/>
    <property type="match status" value="1"/>
</dbReference>
<dbReference type="RefSeq" id="XP_004179690.1">
    <property type="nucleotide sequence ID" value="XM_004179642.1"/>
</dbReference>
<evidence type="ECO:0000256" key="6">
    <source>
        <dbReference type="ARBA" id="ARBA00022842"/>
    </source>
</evidence>
<dbReference type="OMA" id="KEVDRWH"/>
<evidence type="ECO:0000256" key="4">
    <source>
        <dbReference type="ARBA" id="ARBA00022723"/>
    </source>
</evidence>
<dbReference type="InParanoid" id="I2H1B9"/>
<dbReference type="GO" id="GO:0009060">
    <property type="term" value="P:aerobic respiration"/>
    <property type="evidence" value="ECO:0007669"/>
    <property type="project" value="EnsemblFungi"/>
</dbReference>
<dbReference type="GO" id="GO:0005739">
    <property type="term" value="C:mitochondrion"/>
    <property type="evidence" value="ECO:0007669"/>
    <property type="project" value="EnsemblFungi"/>
</dbReference>
<evidence type="ECO:0000256" key="7">
    <source>
        <dbReference type="ARBA" id="ARBA00032535"/>
    </source>
</evidence>
<protein>
    <recommendedName>
        <fullName evidence="3">inorganic diphosphatase</fullName>
        <ecNumber evidence="3">3.6.1.1</ecNumber>
    </recommendedName>
    <alternativeName>
        <fullName evidence="7">Pyrophosphate phospho-hydrolase</fullName>
    </alternativeName>
</protein>
<dbReference type="EMBL" id="HE806318">
    <property type="protein sequence ID" value="CCH60171.1"/>
    <property type="molecule type" value="Genomic_DNA"/>
</dbReference>
<dbReference type="FunCoup" id="I2H1B9">
    <property type="interactions" value="270"/>
</dbReference>
<evidence type="ECO:0000313" key="9">
    <source>
        <dbReference type="Proteomes" id="UP000002866"/>
    </source>
</evidence>
<dbReference type="InterPro" id="IPR036649">
    <property type="entry name" value="Pyrophosphatase_sf"/>
</dbReference>
<comment type="cofactor">
    <cofactor evidence="1">
        <name>Mg(2+)</name>
        <dbReference type="ChEBI" id="CHEBI:18420"/>
    </cofactor>
</comment>
<dbReference type="FunFam" id="3.90.80.10:FF:000007">
    <property type="entry name" value="Inorganic pyrophosphatase, mitochondrial"/>
    <property type="match status" value="1"/>
</dbReference>
<dbReference type="CDD" id="cd00412">
    <property type="entry name" value="pyrophosphatase"/>
    <property type="match status" value="1"/>
</dbReference>
<dbReference type="Pfam" id="PF00719">
    <property type="entry name" value="Pyrophosphatase"/>
    <property type="match status" value="1"/>
</dbReference>
<dbReference type="OrthoDB" id="1608002at2759"/>
<dbReference type="STRING" id="1071380.I2H1B9"/>
<proteinExistence type="inferred from homology"/>
<dbReference type="PANTHER" id="PTHR10286">
    <property type="entry name" value="INORGANIC PYROPHOSPHATASE"/>
    <property type="match status" value="1"/>
</dbReference>
<dbReference type="GO" id="GO:0004427">
    <property type="term" value="F:inorganic diphosphate phosphatase activity"/>
    <property type="evidence" value="ECO:0007669"/>
    <property type="project" value="UniProtKB-EC"/>
</dbReference>
<keyword evidence="5" id="KW-0378">Hydrolase</keyword>
<keyword evidence="6" id="KW-0460">Magnesium</keyword>
<evidence type="ECO:0000313" key="8">
    <source>
        <dbReference type="EMBL" id="CCH60171.1"/>
    </source>
</evidence>
<sequence>MYCRVPLKSITKIRFSNRRLSSVTQGSKYSESYKKYLKLDNGEIGSYFHDIPLNLDLQNGTCNMVVEIPRWTNGKFEISKEVEYNPIMQDMKKGRVRFVNNIFPYHGYIHNYGAIPQTWEDPTKVSLDSLKGDNDPLDCCEIGSSVLDLGDIKNVKILGSIALVDDGELDWKIITIDSKDPVAGSINSLEDVEKTFPGLLKSTKEWFRDYKIPTNKPRNKFALNGEYQSLDSTIKTIQECHESWKKLVSQHNAFNLENIPQTKRAGDYFIIEGTEQADTDIPTSVNKWDYI</sequence>
<reference evidence="8 9" key="1">
    <citation type="journal article" date="2011" name="Proc. Natl. Acad. Sci. U.S.A.">
        <title>Evolutionary erosion of yeast sex chromosomes by mating-type switching accidents.</title>
        <authorList>
            <person name="Gordon J.L."/>
            <person name="Armisen D."/>
            <person name="Proux-Wera E."/>
            <person name="Oheigeartaigh S.S."/>
            <person name="Byrne K.P."/>
            <person name="Wolfe K.H."/>
        </authorList>
    </citation>
    <scope>NUCLEOTIDE SEQUENCE [LARGE SCALE GENOMIC DNA]</scope>
    <source>
        <strain evidence="9">ATCC 34711 / CBS 6284 / DSM 70876 / NBRC 10599 / NRRL Y-10934 / UCD 77-7</strain>
    </source>
</reference>
<accession>I2H1B9</accession>
<dbReference type="HOGENOM" id="CLU_040684_0_1_1"/>
<evidence type="ECO:0000256" key="5">
    <source>
        <dbReference type="ARBA" id="ARBA00022801"/>
    </source>
</evidence>
<dbReference type="AlphaFoldDB" id="I2H1B9"/>
<dbReference type="GeneID" id="14495151"/>
<organism evidence="8 9">
    <name type="scientific">Henningerozyma blattae (strain ATCC 34711 / CBS 6284 / DSM 70876 / NBRC 10599 / NRRL Y-10934 / UCD 77-7)</name>
    <name type="common">Yeast</name>
    <name type="synonym">Tetrapisispora blattae</name>
    <dbReference type="NCBI Taxonomy" id="1071380"/>
    <lineage>
        <taxon>Eukaryota</taxon>
        <taxon>Fungi</taxon>
        <taxon>Dikarya</taxon>
        <taxon>Ascomycota</taxon>
        <taxon>Saccharomycotina</taxon>
        <taxon>Saccharomycetes</taxon>
        <taxon>Saccharomycetales</taxon>
        <taxon>Saccharomycetaceae</taxon>
        <taxon>Henningerozyma</taxon>
    </lineage>
</organism>
<dbReference type="EC" id="3.6.1.1" evidence="3"/>
<dbReference type="GO" id="GO:0006796">
    <property type="term" value="P:phosphate-containing compound metabolic process"/>
    <property type="evidence" value="ECO:0007669"/>
    <property type="project" value="InterPro"/>
</dbReference>
<dbReference type="InterPro" id="IPR008162">
    <property type="entry name" value="Pyrophosphatase"/>
</dbReference>
<evidence type="ECO:0000256" key="3">
    <source>
        <dbReference type="ARBA" id="ARBA00012146"/>
    </source>
</evidence>
<dbReference type="GO" id="GO:0000287">
    <property type="term" value="F:magnesium ion binding"/>
    <property type="evidence" value="ECO:0007669"/>
    <property type="project" value="InterPro"/>
</dbReference>
<keyword evidence="9" id="KW-1185">Reference proteome</keyword>